<dbReference type="GO" id="GO:0016757">
    <property type="term" value="F:glycosyltransferase activity"/>
    <property type="evidence" value="ECO:0007669"/>
    <property type="project" value="InterPro"/>
</dbReference>
<dbReference type="InterPro" id="IPR028098">
    <property type="entry name" value="Glyco_trans_4-like_N"/>
</dbReference>
<dbReference type="CDD" id="cd03801">
    <property type="entry name" value="GT4_PimA-like"/>
    <property type="match status" value="1"/>
</dbReference>
<evidence type="ECO:0000313" key="4">
    <source>
        <dbReference type="Proteomes" id="UP000280091"/>
    </source>
</evidence>
<dbReference type="Gene3D" id="3.40.50.2000">
    <property type="entry name" value="Glycogen Phosphorylase B"/>
    <property type="match status" value="2"/>
</dbReference>
<dbReference type="Pfam" id="PF00534">
    <property type="entry name" value="Glycos_transf_1"/>
    <property type="match status" value="1"/>
</dbReference>
<evidence type="ECO:0000259" key="1">
    <source>
        <dbReference type="Pfam" id="PF00534"/>
    </source>
</evidence>
<accession>A0A495S603</accession>
<evidence type="ECO:0000259" key="2">
    <source>
        <dbReference type="Pfam" id="PF13439"/>
    </source>
</evidence>
<proteinExistence type="predicted"/>
<protein>
    <submittedName>
        <fullName evidence="3">Glycosyltransferase involved in cell wall biosynthesis</fullName>
    </submittedName>
</protein>
<dbReference type="Pfam" id="PF13439">
    <property type="entry name" value="Glyco_transf_4"/>
    <property type="match status" value="1"/>
</dbReference>
<dbReference type="PANTHER" id="PTHR45947:SF3">
    <property type="entry name" value="SULFOQUINOVOSYL TRANSFERASE SQD2"/>
    <property type="match status" value="1"/>
</dbReference>
<reference evidence="3 4" key="1">
    <citation type="submission" date="2018-10" db="EMBL/GenBank/DDBJ databases">
        <title>Genomic Encyclopedia of Archaeal and Bacterial Type Strains, Phase II (KMG-II): from individual species to whole genera.</title>
        <authorList>
            <person name="Goeker M."/>
        </authorList>
    </citation>
    <scope>NUCLEOTIDE SEQUENCE [LARGE SCALE GENOMIC DNA]</scope>
    <source>
        <strain evidence="3 4">DSM 15094</strain>
    </source>
</reference>
<dbReference type="Proteomes" id="UP000280091">
    <property type="component" value="Unassembled WGS sequence"/>
</dbReference>
<dbReference type="AlphaFoldDB" id="A0A495S603"/>
<keyword evidence="4" id="KW-1185">Reference proteome</keyword>
<name>A0A495S603_9FLAO</name>
<dbReference type="PANTHER" id="PTHR45947">
    <property type="entry name" value="SULFOQUINOVOSYL TRANSFERASE SQD2"/>
    <property type="match status" value="1"/>
</dbReference>
<sequence>MEIIHIVLGKANPERMNGVNKVVHQLASKQTEFGETVSVWGITNDLVVNYGDRNYKTELFLKESNPFVIPKRLKESILNKKNKAVFHFHGGWIPIFYTLSQLLHKNNISFVYTPHGAYNTIAMQRSTWRKRIYFSLFEKKLLENSTKIHCIGKSEVMGLRRIFKNKKSILLPYGYENTTPIVLEKSINPEIIFGFIGRLDIYTKGLDTLLEAFQKFQKKVPDSKLWIIGEGPEKMILEQQLKGKMYSANVTLFGSKFGTEKKELLQKMDVFVHPSRNEGLPLSVIEAASFGKPCIVTAATNIGQLITTCQAGITIYNQSSKLLENAMCDIYSCWKNSDSFLQMQNSAIKMIEKNYDWKQLISRFNIELYR</sequence>
<keyword evidence="3" id="KW-0808">Transferase</keyword>
<dbReference type="InterPro" id="IPR050194">
    <property type="entry name" value="Glycosyltransferase_grp1"/>
</dbReference>
<gene>
    <name evidence="3" type="ORF">BC952_0169</name>
</gene>
<dbReference type="EMBL" id="RBXA01000001">
    <property type="protein sequence ID" value="RKS94558.1"/>
    <property type="molecule type" value="Genomic_DNA"/>
</dbReference>
<dbReference type="OrthoDB" id="9806653at2"/>
<dbReference type="InterPro" id="IPR001296">
    <property type="entry name" value="Glyco_trans_1"/>
</dbReference>
<feature type="domain" description="Glycosyltransferase subfamily 4-like N-terminal" evidence="2">
    <location>
        <begin position="17"/>
        <end position="161"/>
    </location>
</feature>
<feature type="domain" description="Glycosyl transferase family 1" evidence="1">
    <location>
        <begin position="189"/>
        <end position="337"/>
    </location>
</feature>
<dbReference type="SUPFAM" id="SSF53756">
    <property type="entry name" value="UDP-Glycosyltransferase/glycogen phosphorylase"/>
    <property type="match status" value="1"/>
</dbReference>
<evidence type="ECO:0000313" key="3">
    <source>
        <dbReference type="EMBL" id="RKS94558.1"/>
    </source>
</evidence>
<organism evidence="3 4">
    <name type="scientific">Flavobacterium limicola</name>
    <dbReference type="NCBI Taxonomy" id="180441"/>
    <lineage>
        <taxon>Bacteria</taxon>
        <taxon>Pseudomonadati</taxon>
        <taxon>Bacteroidota</taxon>
        <taxon>Flavobacteriia</taxon>
        <taxon>Flavobacteriales</taxon>
        <taxon>Flavobacteriaceae</taxon>
        <taxon>Flavobacterium</taxon>
    </lineage>
</organism>
<dbReference type="RefSeq" id="WP_121363843.1">
    <property type="nucleotide sequence ID" value="NZ_RBXA01000001.1"/>
</dbReference>
<comment type="caution">
    <text evidence="3">The sequence shown here is derived from an EMBL/GenBank/DDBJ whole genome shotgun (WGS) entry which is preliminary data.</text>
</comment>